<dbReference type="SUPFAM" id="SSF53756">
    <property type="entry name" value="UDP-Glycosyltransferase/glycogen phosphorylase"/>
    <property type="match status" value="1"/>
</dbReference>
<dbReference type="PANTHER" id="PTHR45947">
    <property type="entry name" value="SULFOQUINOVOSYL TRANSFERASE SQD2"/>
    <property type="match status" value="1"/>
</dbReference>
<feature type="domain" description="Glycosyl transferase family 1" evidence="1">
    <location>
        <begin position="179"/>
        <end position="350"/>
    </location>
</feature>
<dbReference type="InterPro" id="IPR050194">
    <property type="entry name" value="Glycosyltransferase_grp1"/>
</dbReference>
<keyword evidence="2" id="KW-0328">Glycosyltransferase</keyword>
<dbReference type="PANTHER" id="PTHR45947:SF3">
    <property type="entry name" value="SULFOQUINOVOSYL TRANSFERASE SQD2"/>
    <property type="match status" value="1"/>
</dbReference>
<evidence type="ECO:0000313" key="2">
    <source>
        <dbReference type="EMBL" id="MFC0524542.1"/>
    </source>
</evidence>
<name>A0ABV6LQ67_9BACI</name>
<gene>
    <name evidence="2" type="ORF">ACFFGV_13280</name>
</gene>
<protein>
    <submittedName>
        <fullName evidence="2">Glycosyltransferase family 4 protein</fullName>
        <ecNumber evidence="2">2.4.-.-</ecNumber>
    </submittedName>
</protein>
<reference evidence="2 3" key="1">
    <citation type="submission" date="2024-09" db="EMBL/GenBank/DDBJ databases">
        <authorList>
            <person name="Sun Q."/>
            <person name="Mori K."/>
        </authorList>
    </citation>
    <scope>NUCLEOTIDE SEQUENCE [LARGE SCALE GENOMIC DNA]</scope>
    <source>
        <strain evidence="2 3">NCAIM B.02529</strain>
    </source>
</reference>
<proteinExistence type="predicted"/>
<dbReference type="EMBL" id="JBHLTP010000011">
    <property type="protein sequence ID" value="MFC0524542.1"/>
    <property type="molecule type" value="Genomic_DNA"/>
</dbReference>
<comment type="caution">
    <text evidence="2">The sequence shown here is derived from an EMBL/GenBank/DDBJ whole genome shotgun (WGS) entry which is preliminary data.</text>
</comment>
<organism evidence="2 3">
    <name type="scientific">Pontibacillus salicampi</name>
    <dbReference type="NCBI Taxonomy" id="1449801"/>
    <lineage>
        <taxon>Bacteria</taxon>
        <taxon>Bacillati</taxon>
        <taxon>Bacillota</taxon>
        <taxon>Bacilli</taxon>
        <taxon>Bacillales</taxon>
        <taxon>Bacillaceae</taxon>
        <taxon>Pontibacillus</taxon>
    </lineage>
</organism>
<keyword evidence="3" id="KW-1185">Reference proteome</keyword>
<evidence type="ECO:0000313" key="3">
    <source>
        <dbReference type="Proteomes" id="UP001589836"/>
    </source>
</evidence>
<evidence type="ECO:0000259" key="1">
    <source>
        <dbReference type="Pfam" id="PF00534"/>
    </source>
</evidence>
<dbReference type="Gene3D" id="3.40.50.2000">
    <property type="entry name" value="Glycogen Phosphorylase B"/>
    <property type="match status" value="2"/>
</dbReference>
<dbReference type="Pfam" id="PF00534">
    <property type="entry name" value="Glycos_transf_1"/>
    <property type="match status" value="1"/>
</dbReference>
<dbReference type="EC" id="2.4.-.-" evidence="2"/>
<accession>A0ABV6LQ67</accession>
<dbReference type="InterPro" id="IPR001296">
    <property type="entry name" value="Glyco_trans_1"/>
</dbReference>
<dbReference type="GO" id="GO:0016757">
    <property type="term" value="F:glycosyltransferase activity"/>
    <property type="evidence" value="ECO:0007669"/>
    <property type="project" value="UniProtKB-KW"/>
</dbReference>
<dbReference type="Proteomes" id="UP001589836">
    <property type="component" value="Unassembled WGS sequence"/>
</dbReference>
<sequence>MCTPNRITGSEKYLLLFLQYARNSAECVLVVPNKGELEIKAREMGLRVIIQSFPIGWSLWESHAGTYTDIISLGNDQRISMLQNLLTQERPDAIVANTCVNIAPAIAAKKEQIPVAWMIHEILQTTAYTPHAVGFIQHYADWVIGVSEVALSFFQQETYLLYPTYEIKHVMESNESQHRETLRTQLGVNQKELLIGMLAADIIPSKGVDHFISMALLLASKYPSVHFLITGNQTDSSYFHNCMKKVKMSPYNNRFHQKTYIKDVATIYPALDVVVVPSLVKEGFGLTALEGMIFGKPVVAYRSGGLVEILQKTGNGDKLANHGNIRELSSIVEKLIQEKGRLAEVGKQSKLAAMHIFGADRFQQQIIQQLQIVCNKPPTSHMLPYVPQGVLIKSEEGTAIFIVEHGFKRHIVTEQDFAYYRYKWENICILPEVTVHSIPHGKPISSMHSIVDNGPNQFLIKASTGEEVSMIRNGTIYPIVSEEVFRHLNFSYNEIITVEDDIYNRIPRGNALEGIIFERGIVNGKLVTFGTNELYYTEEDTVRLITDEVILSCFHLSFQDCIHLPIEALERMQKGKPILPL</sequence>
<dbReference type="CDD" id="cd03801">
    <property type="entry name" value="GT4_PimA-like"/>
    <property type="match status" value="1"/>
</dbReference>
<keyword evidence="2" id="KW-0808">Transferase</keyword>